<proteinExistence type="predicted"/>
<protein>
    <recommendedName>
        <fullName evidence="4">Type I secretion protein</fullName>
    </recommendedName>
</protein>
<organism evidence="2 3">
    <name type="scientific">Phyllobacterium brassicacearum</name>
    <dbReference type="NCBI Taxonomy" id="314235"/>
    <lineage>
        <taxon>Bacteria</taxon>
        <taxon>Pseudomonadati</taxon>
        <taxon>Pseudomonadota</taxon>
        <taxon>Alphaproteobacteria</taxon>
        <taxon>Hyphomicrobiales</taxon>
        <taxon>Phyllobacteriaceae</taxon>
        <taxon>Phyllobacterium</taxon>
    </lineage>
</organism>
<evidence type="ECO:0000313" key="3">
    <source>
        <dbReference type="Proteomes" id="UP000241444"/>
    </source>
</evidence>
<sequence length="682" mass="72174">MLGFGGQISESIAHFVGYFHTSIEAARARVEYREFEAAPDSEPHLNDILTIQTDPGQRLDLGSFQPNLNYVPSPWSLVGEVVMPWVNFDPIELDISAPRLHQPVVKLHTSGSADSNSISTSDSGFHTSGQVIPNFGPGPSETSLALKQTNHMEDNDVVIMGNHAPVSMDFADEAAFNSLSESALSISEPFTQDSIPGTSAELAQFFANQSANIQAAADGPLATTPGVSVVTAPAGLYVNGAVTNEAPKLDDYIPEQLKHTDQNDSPATVTTTQSVVINGAEIVGSVEVQAGCNLMINEVVLTSLDSVGAHFAVTGSYYRIDAIIQTNAYSDNDTFENGFGAQQSLGQPSTNAMNVANFLLQADDSLSDGPSDDAPVFPQAWQITVFNGDLIQMNWVSQYSFLSDNDAHVLSATGSYTTIVTGGNMMFNSASFAELCNSYDLVMIGGSMYNGNFIFQTNILFDNDTFTTGGAAGAYDGELSTSDNLLWNEASIQSGSPTNWVTGLPEHYLQAMNGLSNGSFGMPAGFHGDQALQGIEGLRVLYISGSVYDVNYIEQTNILGDADYVAHYEGALLTASSETVWDISTGSNTLINIASIADSDPGGGGTSYVGGGVYSDAILIQADIICVLPDTGQATGQGQQLANEVVAFLENEADSPCNDDHAPPVHVPDTCQSVDVMQTVLA</sequence>
<reference evidence="3" key="1">
    <citation type="submission" date="2017-11" db="EMBL/GenBank/DDBJ databases">
        <authorList>
            <person name="Kuznetsova I."/>
            <person name="Sazanova A."/>
            <person name="Chirak E."/>
            <person name="Safronova V."/>
            <person name="Willems A."/>
        </authorList>
    </citation>
    <scope>NUCLEOTIDE SEQUENCE [LARGE SCALE GENOMIC DNA]</scope>
    <source>
        <strain evidence="3">STM 196</strain>
    </source>
</reference>
<keyword evidence="3" id="KW-1185">Reference proteome</keyword>
<evidence type="ECO:0000313" key="2">
    <source>
        <dbReference type="EMBL" id="PSH70938.1"/>
    </source>
</evidence>
<dbReference type="Proteomes" id="UP000241444">
    <property type="component" value="Unassembled WGS sequence"/>
</dbReference>
<evidence type="ECO:0000256" key="1">
    <source>
        <dbReference type="SAM" id="MobiDB-lite"/>
    </source>
</evidence>
<comment type="caution">
    <text evidence="2">The sequence shown here is derived from an EMBL/GenBank/DDBJ whole genome shotgun (WGS) entry which is preliminary data.</text>
</comment>
<dbReference type="OrthoDB" id="8283038at2"/>
<feature type="compositionally biased region" description="Low complexity" evidence="1">
    <location>
        <begin position="110"/>
        <end position="124"/>
    </location>
</feature>
<dbReference type="AlphaFoldDB" id="A0A2P7BWV5"/>
<feature type="region of interest" description="Disordered" evidence="1">
    <location>
        <begin position="110"/>
        <end position="143"/>
    </location>
</feature>
<dbReference type="EMBL" id="PGGO01000001">
    <property type="protein sequence ID" value="PSH70938.1"/>
    <property type="molecule type" value="Genomic_DNA"/>
</dbReference>
<gene>
    <name evidence="2" type="ORF">CU102_02520</name>
</gene>
<name>A0A2P7BWV5_9HYPH</name>
<evidence type="ECO:0008006" key="4">
    <source>
        <dbReference type="Google" id="ProtNLM"/>
    </source>
</evidence>
<dbReference type="RefSeq" id="WP_106709354.1">
    <property type="nucleotide sequence ID" value="NZ_PGGO01000001.1"/>
</dbReference>
<accession>A0A2P7BWV5</accession>